<dbReference type="EMBL" id="JAOCIL010000001">
    <property type="protein sequence ID" value="MDH1439338.1"/>
    <property type="molecule type" value="Genomic_DNA"/>
</dbReference>
<evidence type="ECO:0000313" key="3">
    <source>
        <dbReference type="Proteomes" id="UP001161567"/>
    </source>
</evidence>
<feature type="coiled-coil region" evidence="1">
    <location>
        <begin position="113"/>
        <end position="140"/>
    </location>
</feature>
<accession>A0AA42QU57</accession>
<dbReference type="Proteomes" id="UP001161567">
    <property type="component" value="Unassembled WGS sequence"/>
</dbReference>
<sequence>MPKFIAGETSKAVLAEKKAKTESLSKKANLIRKISSKDDIYPSLVIKRKTISLSSVLQWEDHELGVIKCVWNTAHEEHNAQALKALLEAIDLANLNLNNEQSGEQDSTKTSSSSILKEDLNLLIQENEELRNALAEVYRAYIQTLENIKEDKTVSTVLQVLLRNQALILGKQRIWQLK</sequence>
<evidence type="ECO:0000256" key="1">
    <source>
        <dbReference type="SAM" id="Coils"/>
    </source>
</evidence>
<protein>
    <submittedName>
        <fullName evidence="2">Uncharacterized protein</fullName>
    </submittedName>
</protein>
<gene>
    <name evidence="2" type="ORF">N5I27_13510</name>
</gene>
<reference evidence="2" key="1">
    <citation type="submission" date="2022-09" db="EMBL/GenBank/DDBJ databases">
        <title>Intensive care unit water sources are persistently colonized with multi-drug resistant bacteria and are the site of extensive horizontal gene transfer of antibiotic resistance genes.</title>
        <authorList>
            <person name="Diorio-Toth L."/>
        </authorList>
    </citation>
    <scope>NUCLEOTIDE SEQUENCE</scope>
    <source>
        <strain evidence="2">GD03725</strain>
    </source>
</reference>
<name>A0AA42QU57_ACIJO</name>
<keyword evidence="1" id="KW-0175">Coiled coil</keyword>
<evidence type="ECO:0000313" key="2">
    <source>
        <dbReference type="EMBL" id="MDH1439338.1"/>
    </source>
</evidence>
<proteinExistence type="predicted"/>
<organism evidence="2 3">
    <name type="scientific">Acinetobacter johnsonii</name>
    <dbReference type="NCBI Taxonomy" id="40214"/>
    <lineage>
        <taxon>Bacteria</taxon>
        <taxon>Pseudomonadati</taxon>
        <taxon>Pseudomonadota</taxon>
        <taxon>Gammaproteobacteria</taxon>
        <taxon>Moraxellales</taxon>
        <taxon>Moraxellaceae</taxon>
        <taxon>Acinetobacter</taxon>
    </lineage>
</organism>
<dbReference type="AlphaFoldDB" id="A0AA42QU57"/>
<comment type="caution">
    <text evidence="2">The sequence shown here is derived from an EMBL/GenBank/DDBJ whole genome shotgun (WGS) entry which is preliminary data.</text>
</comment>
<dbReference type="RefSeq" id="WP_279746943.1">
    <property type="nucleotide sequence ID" value="NZ_JAOCIL010000001.1"/>
</dbReference>